<keyword evidence="3" id="KW-1185">Reference proteome</keyword>
<dbReference type="EMBL" id="OC929183">
    <property type="protein sequence ID" value="CAD7658130.1"/>
    <property type="molecule type" value="Genomic_DNA"/>
</dbReference>
<reference evidence="2" key="1">
    <citation type="submission" date="2020-11" db="EMBL/GenBank/DDBJ databases">
        <authorList>
            <person name="Tran Van P."/>
        </authorList>
    </citation>
    <scope>NUCLEOTIDE SEQUENCE</scope>
</reference>
<proteinExistence type="predicted"/>
<feature type="transmembrane region" description="Helical" evidence="1">
    <location>
        <begin position="98"/>
        <end position="121"/>
    </location>
</feature>
<keyword evidence="1" id="KW-0472">Membrane</keyword>
<organism evidence="2">
    <name type="scientific">Oppiella nova</name>
    <dbReference type="NCBI Taxonomy" id="334625"/>
    <lineage>
        <taxon>Eukaryota</taxon>
        <taxon>Metazoa</taxon>
        <taxon>Ecdysozoa</taxon>
        <taxon>Arthropoda</taxon>
        <taxon>Chelicerata</taxon>
        <taxon>Arachnida</taxon>
        <taxon>Acari</taxon>
        <taxon>Acariformes</taxon>
        <taxon>Sarcoptiformes</taxon>
        <taxon>Oribatida</taxon>
        <taxon>Brachypylina</taxon>
        <taxon>Oppioidea</taxon>
        <taxon>Oppiidae</taxon>
        <taxon>Oppiella</taxon>
    </lineage>
</organism>
<evidence type="ECO:0000256" key="1">
    <source>
        <dbReference type="SAM" id="Phobius"/>
    </source>
</evidence>
<evidence type="ECO:0000313" key="2">
    <source>
        <dbReference type="EMBL" id="CAD7658130.1"/>
    </source>
</evidence>
<gene>
    <name evidence="2" type="ORF">ONB1V03_LOCUS14755</name>
</gene>
<evidence type="ECO:0008006" key="4">
    <source>
        <dbReference type="Google" id="ProtNLM"/>
    </source>
</evidence>
<feature type="transmembrane region" description="Helical" evidence="1">
    <location>
        <begin position="69"/>
        <end position="86"/>
    </location>
</feature>
<dbReference type="EMBL" id="CAJPVJ010014358">
    <property type="protein sequence ID" value="CAG2175316.1"/>
    <property type="molecule type" value="Genomic_DNA"/>
</dbReference>
<dbReference type="Proteomes" id="UP000728032">
    <property type="component" value="Unassembled WGS sequence"/>
</dbReference>
<dbReference type="PANTHER" id="PTHR31965">
    <property type="entry name" value="TRANSMEMBRANE PROTEIN 42"/>
    <property type="match status" value="1"/>
</dbReference>
<dbReference type="AlphaFoldDB" id="A0A7R9MDG1"/>
<dbReference type="OrthoDB" id="5854584at2759"/>
<feature type="non-terminal residue" evidence="2">
    <location>
        <position position="1"/>
    </location>
</feature>
<sequence>MSKMVISSGLYYSLTSGALASTASFFGKLSMSPSICCHLFNSGYQLSGVSNGGNDWCHSSHTSLALKTFQMFMFGAMIVTNLLMWTQFTKALKRYTNSLHVIVVNTSTNFFITAIYGSLFFGEVL</sequence>
<dbReference type="InterPro" id="IPR039632">
    <property type="entry name" value="TMEM42"/>
</dbReference>
<evidence type="ECO:0000313" key="3">
    <source>
        <dbReference type="Proteomes" id="UP000728032"/>
    </source>
</evidence>
<name>A0A7R9MDG1_9ACAR</name>
<dbReference type="PANTHER" id="PTHR31965:SF1">
    <property type="entry name" value="TRANSMEMBRANE PROTEIN 42"/>
    <property type="match status" value="1"/>
</dbReference>
<keyword evidence="1" id="KW-1133">Transmembrane helix</keyword>
<accession>A0A7R9MDG1</accession>
<keyword evidence="1" id="KW-0812">Transmembrane</keyword>
<protein>
    <recommendedName>
        <fullName evidence="4">WAT1-related protein</fullName>
    </recommendedName>
</protein>